<reference evidence="1" key="2">
    <citation type="submission" date="2023-05" db="EMBL/GenBank/DDBJ databases">
        <authorList>
            <person name="Schelkunov M.I."/>
        </authorList>
    </citation>
    <scope>NUCLEOTIDE SEQUENCE</scope>
    <source>
        <strain evidence="1">Hsosn_3</strain>
        <tissue evidence="1">Leaf</tissue>
    </source>
</reference>
<protein>
    <recommendedName>
        <fullName evidence="3">DUF674 family protein</fullName>
    </recommendedName>
</protein>
<dbReference type="PANTHER" id="PTHR33103:SF27">
    <property type="entry name" value="OS04G0594700 PROTEIN"/>
    <property type="match status" value="1"/>
</dbReference>
<keyword evidence="2" id="KW-1185">Reference proteome</keyword>
<evidence type="ECO:0008006" key="3">
    <source>
        <dbReference type="Google" id="ProtNLM"/>
    </source>
</evidence>
<accession>A0AAD8MIQ7</accession>
<evidence type="ECO:0000313" key="1">
    <source>
        <dbReference type="EMBL" id="KAK1373503.1"/>
    </source>
</evidence>
<comment type="caution">
    <text evidence="1">The sequence shown here is derived from an EMBL/GenBank/DDBJ whole genome shotgun (WGS) entry which is preliminary data.</text>
</comment>
<reference evidence="1" key="1">
    <citation type="submission" date="2023-02" db="EMBL/GenBank/DDBJ databases">
        <title>Genome of toxic invasive species Heracleum sosnowskyi carries increased number of genes despite the absence of recent whole-genome duplications.</title>
        <authorList>
            <person name="Schelkunov M."/>
            <person name="Shtratnikova V."/>
            <person name="Makarenko M."/>
            <person name="Klepikova A."/>
            <person name="Omelchenko D."/>
            <person name="Novikova G."/>
            <person name="Obukhova E."/>
            <person name="Bogdanov V."/>
            <person name="Penin A."/>
            <person name="Logacheva M."/>
        </authorList>
    </citation>
    <scope>NUCLEOTIDE SEQUENCE</scope>
    <source>
        <strain evidence="1">Hsosn_3</strain>
        <tissue evidence="1">Leaf</tissue>
    </source>
</reference>
<dbReference type="PANTHER" id="PTHR33103">
    <property type="entry name" value="OS01G0153900 PROTEIN"/>
    <property type="match status" value="1"/>
</dbReference>
<dbReference type="EMBL" id="JAUIZM010000007">
    <property type="protein sequence ID" value="KAK1373503.1"/>
    <property type="molecule type" value="Genomic_DNA"/>
</dbReference>
<dbReference type="Proteomes" id="UP001237642">
    <property type="component" value="Unassembled WGS sequence"/>
</dbReference>
<dbReference type="Pfam" id="PF05056">
    <property type="entry name" value="DUF674"/>
    <property type="match status" value="1"/>
</dbReference>
<gene>
    <name evidence="1" type="ORF">POM88_029696</name>
</gene>
<name>A0AAD8MIQ7_9APIA</name>
<organism evidence="1 2">
    <name type="scientific">Heracleum sosnowskyi</name>
    <dbReference type="NCBI Taxonomy" id="360622"/>
    <lineage>
        <taxon>Eukaryota</taxon>
        <taxon>Viridiplantae</taxon>
        <taxon>Streptophyta</taxon>
        <taxon>Embryophyta</taxon>
        <taxon>Tracheophyta</taxon>
        <taxon>Spermatophyta</taxon>
        <taxon>Magnoliopsida</taxon>
        <taxon>eudicotyledons</taxon>
        <taxon>Gunneridae</taxon>
        <taxon>Pentapetalae</taxon>
        <taxon>asterids</taxon>
        <taxon>campanulids</taxon>
        <taxon>Apiales</taxon>
        <taxon>Apiaceae</taxon>
        <taxon>Apioideae</taxon>
        <taxon>apioid superclade</taxon>
        <taxon>Tordylieae</taxon>
        <taxon>Tordyliinae</taxon>
        <taxon>Heracleum</taxon>
    </lineage>
</organism>
<sequence>MLLNPRNAAEARCQLLKLNIDDTGLTEYFICQNLRCFKPEISLNIPAALCSCGSTLSKTHHIISNKSTETGRASFIVTDDLHVISNMPTTVFELFEKLGISDLNAVDEITLNIGYKEMLTLLKCSVQSNSPLTDAFVSKRSNMGCLAKPSDNETAEVEETTENTLTVKLVIQKSNGKILFAHAEESFVDFLFSLLTIPLGGVARILSGNMPYRSVGNLYNSLLTLKVDRHLKSQNLKSMLLNPQVAALHLSKNHIFPFAETEAEYYCYAKTHIRNLALYKVKCGADATCVK</sequence>
<evidence type="ECO:0000313" key="2">
    <source>
        <dbReference type="Proteomes" id="UP001237642"/>
    </source>
</evidence>
<dbReference type="AlphaFoldDB" id="A0AAD8MIQ7"/>
<proteinExistence type="predicted"/>
<dbReference type="InterPro" id="IPR007750">
    <property type="entry name" value="DUF674"/>
</dbReference>